<keyword evidence="2" id="KW-1185">Reference proteome</keyword>
<dbReference type="EMBL" id="FRAW01000015">
    <property type="protein sequence ID" value="SHK72818.1"/>
    <property type="molecule type" value="Genomic_DNA"/>
</dbReference>
<evidence type="ECO:0000313" key="1">
    <source>
        <dbReference type="EMBL" id="SHK72818.1"/>
    </source>
</evidence>
<gene>
    <name evidence="1" type="ORF">SAMN05720469_11568</name>
</gene>
<evidence type="ECO:0000313" key="2">
    <source>
        <dbReference type="Proteomes" id="UP000184275"/>
    </source>
</evidence>
<dbReference type="Proteomes" id="UP000184275">
    <property type="component" value="Unassembled WGS sequence"/>
</dbReference>
<name>A0A1M6UUC5_9BACT</name>
<accession>A0A1M6UUC5</accession>
<dbReference type="Pfam" id="PF13262">
    <property type="entry name" value="DUF4054"/>
    <property type="match status" value="1"/>
</dbReference>
<proteinExistence type="predicted"/>
<protein>
    <recommendedName>
        <fullName evidence="3">DUF4054 domain-containing protein</fullName>
    </recommendedName>
</protein>
<dbReference type="InterPro" id="IPR025127">
    <property type="entry name" value="DUF4054"/>
</dbReference>
<sequence length="132" mass="14067">MGLTETEMEELKGYLPEEFAASPRLEAWVKAAMFRVGRCYFGKAYVYALSLVVSHKAAMEARGSDGQAGQVTSKREGDLSVSYGNAGNGGGDLAATSYGQEFLSLLEQYSRRPGITGGVGFGKFCCGAMKVI</sequence>
<reference evidence="2" key="1">
    <citation type="submission" date="2016-11" db="EMBL/GenBank/DDBJ databases">
        <authorList>
            <person name="Varghese N."/>
            <person name="Submissions S."/>
        </authorList>
    </citation>
    <scope>NUCLEOTIDE SEQUENCE [LARGE SCALE GENOMIC DNA]</scope>
    <source>
        <strain evidence="2">UWOS</strain>
    </source>
</reference>
<evidence type="ECO:0008006" key="3">
    <source>
        <dbReference type="Google" id="ProtNLM"/>
    </source>
</evidence>
<organism evidence="1 2">
    <name type="scientific">Fibrobacter intestinalis</name>
    <dbReference type="NCBI Taxonomy" id="28122"/>
    <lineage>
        <taxon>Bacteria</taxon>
        <taxon>Pseudomonadati</taxon>
        <taxon>Fibrobacterota</taxon>
        <taxon>Fibrobacteria</taxon>
        <taxon>Fibrobacterales</taxon>
        <taxon>Fibrobacteraceae</taxon>
        <taxon>Fibrobacter</taxon>
    </lineage>
</organism>
<dbReference type="AlphaFoldDB" id="A0A1M6UUC5"/>
<dbReference type="RefSeq" id="WP_073304458.1">
    <property type="nucleotide sequence ID" value="NZ_FRAW01000015.1"/>
</dbReference>